<name>A0AAQ3MKK9_VIGMU</name>
<keyword evidence="2" id="KW-1185">Reference proteome</keyword>
<proteinExistence type="predicted"/>
<organism evidence="1 2">
    <name type="scientific">Vigna mungo</name>
    <name type="common">Black gram</name>
    <name type="synonym">Phaseolus mungo</name>
    <dbReference type="NCBI Taxonomy" id="3915"/>
    <lineage>
        <taxon>Eukaryota</taxon>
        <taxon>Viridiplantae</taxon>
        <taxon>Streptophyta</taxon>
        <taxon>Embryophyta</taxon>
        <taxon>Tracheophyta</taxon>
        <taxon>Spermatophyta</taxon>
        <taxon>Magnoliopsida</taxon>
        <taxon>eudicotyledons</taxon>
        <taxon>Gunneridae</taxon>
        <taxon>Pentapetalae</taxon>
        <taxon>rosids</taxon>
        <taxon>fabids</taxon>
        <taxon>Fabales</taxon>
        <taxon>Fabaceae</taxon>
        <taxon>Papilionoideae</taxon>
        <taxon>50 kb inversion clade</taxon>
        <taxon>NPAAA clade</taxon>
        <taxon>indigoferoid/millettioid clade</taxon>
        <taxon>Phaseoleae</taxon>
        <taxon>Vigna</taxon>
    </lineage>
</organism>
<evidence type="ECO:0000313" key="2">
    <source>
        <dbReference type="Proteomes" id="UP001374535"/>
    </source>
</evidence>
<dbReference type="AlphaFoldDB" id="A0AAQ3MKK9"/>
<accession>A0AAQ3MKK9</accession>
<evidence type="ECO:0000313" key="1">
    <source>
        <dbReference type="EMBL" id="WVY92867.1"/>
    </source>
</evidence>
<gene>
    <name evidence="1" type="ORF">V8G54_031955</name>
</gene>
<protein>
    <submittedName>
        <fullName evidence="1">Uncharacterized protein</fullName>
    </submittedName>
</protein>
<sequence length="101" mass="10575">MEGVVATGNQSSGLVGGNVVEADGAFGAHEKVFSGDGGELLELRRGEAGVGDRLGRSPEAPEGRSSACQLVEVWVKKKVLKGFLVTAGFIWEGCYAFTFII</sequence>
<dbReference type="Proteomes" id="UP001374535">
    <property type="component" value="Chromosome 10"/>
</dbReference>
<dbReference type="EMBL" id="CP144691">
    <property type="protein sequence ID" value="WVY92867.1"/>
    <property type="molecule type" value="Genomic_DNA"/>
</dbReference>
<reference evidence="1 2" key="1">
    <citation type="journal article" date="2023" name="Life. Sci Alliance">
        <title>Evolutionary insights into 3D genome organization and epigenetic landscape of Vigna mungo.</title>
        <authorList>
            <person name="Junaid A."/>
            <person name="Singh B."/>
            <person name="Bhatia S."/>
        </authorList>
    </citation>
    <scope>NUCLEOTIDE SEQUENCE [LARGE SCALE GENOMIC DNA]</scope>
    <source>
        <strain evidence="1">Urdbean</strain>
    </source>
</reference>